<evidence type="ECO:0000313" key="3">
    <source>
        <dbReference type="EMBL" id="KAH7298840.1"/>
    </source>
</evidence>
<gene>
    <name evidence="3" type="ORF">KP509_25G061100</name>
</gene>
<keyword evidence="2" id="KW-0812">Transmembrane</keyword>
<keyword evidence="4" id="KW-1185">Reference proteome</keyword>
<proteinExistence type="predicted"/>
<dbReference type="GO" id="GO:0015204">
    <property type="term" value="F:urea transmembrane transporter activity"/>
    <property type="evidence" value="ECO:0007669"/>
    <property type="project" value="InterPro"/>
</dbReference>
<keyword evidence="2" id="KW-0472">Membrane</keyword>
<evidence type="ECO:0000256" key="2">
    <source>
        <dbReference type="SAM" id="Phobius"/>
    </source>
</evidence>
<reference evidence="3" key="1">
    <citation type="submission" date="2021-08" db="EMBL/GenBank/DDBJ databases">
        <title>WGS assembly of Ceratopteris richardii.</title>
        <authorList>
            <person name="Marchant D.B."/>
            <person name="Chen G."/>
            <person name="Jenkins J."/>
            <person name="Shu S."/>
            <person name="Leebens-Mack J."/>
            <person name="Grimwood J."/>
            <person name="Schmutz J."/>
            <person name="Soltis P."/>
            <person name="Soltis D."/>
            <person name="Chen Z.-H."/>
        </authorList>
    </citation>
    <scope>NUCLEOTIDE SEQUENCE</scope>
    <source>
        <strain evidence="3">Whitten #5841</strain>
        <tissue evidence="3">Leaf</tissue>
    </source>
</reference>
<dbReference type="Proteomes" id="UP000825935">
    <property type="component" value="Chromosome 25"/>
</dbReference>
<dbReference type="OrthoDB" id="6132759at2759"/>
<feature type="transmembrane region" description="Helical" evidence="2">
    <location>
        <begin position="31"/>
        <end position="53"/>
    </location>
</feature>
<accession>A0A8T2RRP3</accession>
<keyword evidence="1" id="KW-0813">Transport</keyword>
<sequence length="89" mass="9642">MTIGAPNLFGLHEYDNKTSFFNGAAILSEDIGYAIVLGFGAFFAVLTIMISIFDRKYGGASNTSEEFNTAGRSIKTGLVAVDVVSHWTW</sequence>
<dbReference type="PANTHER" id="PTHR46154">
    <property type="match status" value="1"/>
</dbReference>
<evidence type="ECO:0000313" key="4">
    <source>
        <dbReference type="Proteomes" id="UP000825935"/>
    </source>
</evidence>
<dbReference type="InterPro" id="IPR031155">
    <property type="entry name" value="DUR"/>
</dbReference>
<dbReference type="PANTHER" id="PTHR46154:SF4">
    <property type="entry name" value="UREA ACTIVE TRANSPORTER"/>
    <property type="match status" value="1"/>
</dbReference>
<organism evidence="3 4">
    <name type="scientific">Ceratopteris richardii</name>
    <name type="common">Triangle waterfern</name>
    <dbReference type="NCBI Taxonomy" id="49495"/>
    <lineage>
        <taxon>Eukaryota</taxon>
        <taxon>Viridiplantae</taxon>
        <taxon>Streptophyta</taxon>
        <taxon>Embryophyta</taxon>
        <taxon>Tracheophyta</taxon>
        <taxon>Polypodiopsida</taxon>
        <taxon>Polypodiidae</taxon>
        <taxon>Polypodiales</taxon>
        <taxon>Pteridineae</taxon>
        <taxon>Pteridaceae</taxon>
        <taxon>Parkerioideae</taxon>
        <taxon>Ceratopteris</taxon>
    </lineage>
</organism>
<dbReference type="GO" id="GO:0005886">
    <property type="term" value="C:plasma membrane"/>
    <property type="evidence" value="ECO:0007669"/>
    <property type="project" value="TreeGrafter"/>
</dbReference>
<dbReference type="AlphaFoldDB" id="A0A8T2RRP3"/>
<name>A0A8T2RRP3_CERRI</name>
<dbReference type="EMBL" id="CM035430">
    <property type="protein sequence ID" value="KAH7298840.1"/>
    <property type="molecule type" value="Genomic_DNA"/>
</dbReference>
<comment type="caution">
    <text evidence="3">The sequence shown here is derived from an EMBL/GenBank/DDBJ whole genome shotgun (WGS) entry which is preliminary data.</text>
</comment>
<keyword evidence="2" id="KW-1133">Transmembrane helix</keyword>
<evidence type="ECO:0000256" key="1">
    <source>
        <dbReference type="ARBA" id="ARBA00022448"/>
    </source>
</evidence>
<protein>
    <submittedName>
        <fullName evidence="3">Uncharacterized protein</fullName>
    </submittedName>
</protein>